<dbReference type="STRING" id="546271.Selsp_1206"/>
<comment type="similarity">
    <text evidence="1">Belongs to the Mg-chelatase subunit H family.</text>
</comment>
<dbReference type="HOGENOM" id="CLU_002017_1_0_9"/>
<dbReference type="Proteomes" id="UP000003505">
    <property type="component" value="Unassembled WGS sequence"/>
</dbReference>
<evidence type="ECO:0000259" key="2">
    <source>
        <dbReference type="Pfam" id="PF02514"/>
    </source>
</evidence>
<dbReference type="EMBL" id="ACKP02000015">
    <property type="protein sequence ID" value="EEX77750.1"/>
    <property type="molecule type" value="Genomic_DNA"/>
</dbReference>
<evidence type="ECO:0000313" key="4">
    <source>
        <dbReference type="EMBL" id="EEX77750.1"/>
    </source>
</evidence>
<organism evidence="4 5">
    <name type="scientific">Selenomonas sputigena (strain ATCC 35185 / DSM 20758 / CCUG 44933 / VPI D19B-28)</name>
    <dbReference type="NCBI Taxonomy" id="546271"/>
    <lineage>
        <taxon>Bacteria</taxon>
        <taxon>Bacillati</taxon>
        <taxon>Bacillota</taxon>
        <taxon>Negativicutes</taxon>
        <taxon>Selenomonadales</taxon>
        <taxon>Selenomonadaceae</taxon>
        <taxon>Selenomonas</taxon>
    </lineage>
</organism>
<sequence length="1230" mass="138240">MKIAVYTNIQRVFALVHRVQEACVSAVPSLAMAVRLADGMDSWREAQEKADVTLFLWMGTGLDNPFLQQASRTLQKSRAPHLILVDNAEHDKVSYGFSAEEIALAWQYFRYDGEENMKNFLLHLAKKFGLSAEPEPPRTLPWHGIYHPDWHGDCQDIEGYRAAHCRDGRRTIGVIFYRSEWIAGDFTYHTALIRAIEAQGLNAVAVFSNSYRDERVESPTLFDAMKRYFCCEGETVVDAIITTMKFSIKAGGTRIEDLYALGVPLLEAYTVLAPKEEWERSPAGLDPMEVSFSVCMPEFDGVLHAVPIAAKVLDETGTPRYAPLEERMERLARKAKKWANLRHKANEEKKIAIVFHNYPPTNANIGSAAGLDSPESVRRLLARMREAGYRVDFVPESSQELMDILTNHATNDRRFMSEERVKNADGQLTAAQYERFFKALPQKVKEHLRKDWGEAPGEVFNYDGTLLVPGTLNGNIFLTVQPLRGFGEDPGKLLHSPDAAPTHHYIGFYHWLRDLWQADAVVHVGTHGSLEWLPGKSTALSNECYPDVSLGDLPDVYPYWITIVGEGIQAKRRGAACLISHLSPPMQLAGAFDELQELEQALDEYVHFRAAQPDNLAVVQEIVREKAALCHFEDSIEEGEDFDAYVAALHNYVTDIKNMQIRTGLHILGQVPEAEKLLDLVLALVRVEHGGEPSLLRLIAKEEGYDYEELLEHSERMTEDGMTYGRKLDAMEDVMRLLLVRIAARAYMPQAAREVLALEPFASYSAAGREGLLAALGEVTEKIVPRLLRTEEELTGTLRALSGGYIEPGPAGAPTTNGADVLPTGRNFYGLDPRCLPTPAAWEYGKELGDALVEQYISEEGRYPEAVGIVFWAGSNMRSHGQCIAELFYLMGVRPVWQRPSQRVVGLEVIPLAKLKRPRIDVTARISGLFRDAVPNAIRWVDEAVKLAAAQDESADENFVRKHILADTAWLEEQGEEHTLAWERASCRIFGDPPGAYGAGVGDLLESKAWQTLDDLAAVYTRFSGTAYGADGMARGYDPELFQRRMKELDVTVKNEDTRETHMFSSDDYNAYHGGMIATVRALTGKAPRSYSGDTSDRQRIVVRTVAAEAERLFRGEAMNPKFIEGMKEHGYKGASDLANYLAHSYQWDATSAVMEDWMYEGYARKYVLDASMQEWLQEVNPWALHRMAETLLEAEQRGLWKAREETKEELRELFLSIEGDLEERAEQIV</sequence>
<feature type="domain" description="CobN/magnesium chelatase" evidence="2">
    <location>
        <begin position="106"/>
        <end position="1207"/>
    </location>
</feature>
<dbReference type="InterPro" id="IPR011953">
    <property type="entry name" value="Cobalto_CobN"/>
</dbReference>
<reference evidence="3 6" key="2">
    <citation type="submission" date="2011-04" db="EMBL/GenBank/DDBJ databases">
        <title>The complete genome of Selenomonas sputigena DSM 20758.</title>
        <authorList>
            <consortium name="US DOE Joint Genome Institute (JGI-PGF)"/>
            <person name="Lucas S."/>
            <person name="Copeland A."/>
            <person name="Lapidus A."/>
            <person name="Bruce D."/>
            <person name="Goodwin L."/>
            <person name="Pitluck S."/>
            <person name="Peters L."/>
            <person name="Kyrpides N."/>
            <person name="Mavromatis K."/>
            <person name="Ivanova N."/>
            <person name="Ovchinnikova G."/>
            <person name="Teshima H."/>
            <person name="Detter J.C."/>
            <person name="Tapia R."/>
            <person name="Han C."/>
            <person name="Land M."/>
            <person name="Hauser L."/>
            <person name="Markowitz V."/>
            <person name="Cheng J.-F."/>
            <person name="Hugenholtz P."/>
            <person name="Woyke T."/>
            <person name="Wu D."/>
            <person name="Gronow S."/>
            <person name="Wellnitz S."/>
            <person name="Schneider S."/>
            <person name="Klenk H.-P."/>
            <person name="Eisen J.A."/>
        </authorList>
    </citation>
    <scope>NUCLEOTIDE SEQUENCE [LARGE SCALE GENOMIC DNA]</scope>
    <source>
        <strain evidence="3">ATCC 35185</strain>
        <strain evidence="6">ATCC 35185 / DSM 20758 / VPI D19B-28</strain>
    </source>
</reference>
<dbReference type="EMBL" id="CP002637">
    <property type="protein sequence ID" value="AEC00166.1"/>
    <property type="molecule type" value="Genomic_DNA"/>
</dbReference>
<dbReference type="KEGG" id="ssg:Selsp_1206"/>
<proteinExistence type="inferred from homology"/>
<dbReference type="CDD" id="cd10150">
    <property type="entry name" value="CobN_like"/>
    <property type="match status" value="1"/>
</dbReference>
<dbReference type="GO" id="GO:0051116">
    <property type="term" value="F:cobaltochelatase activity"/>
    <property type="evidence" value="ECO:0007669"/>
    <property type="project" value="UniProtKB-EC"/>
</dbReference>
<dbReference type="GO" id="GO:0009236">
    <property type="term" value="P:cobalamin biosynthetic process"/>
    <property type="evidence" value="ECO:0007669"/>
    <property type="project" value="InterPro"/>
</dbReference>
<dbReference type="NCBIfam" id="TIGR02025">
    <property type="entry name" value="BchH"/>
    <property type="match status" value="1"/>
</dbReference>
<dbReference type="OrthoDB" id="9757976at2"/>
<dbReference type="InterPro" id="IPR003672">
    <property type="entry name" value="CobN/Mg_chltase"/>
</dbReference>
<dbReference type="InterPro" id="IPR011771">
    <property type="entry name" value="BchH"/>
</dbReference>
<name>C9LTL6_SELS3</name>
<dbReference type="Pfam" id="PF02514">
    <property type="entry name" value="CobN-Mg_chel"/>
    <property type="match status" value="1"/>
</dbReference>
<dbReference type="GO" id="GO:0015995">
    <property type="term" value="P:chlorophyll biosynthetic process"/>
    <property type="evidence" value="ECO:0007669"/>
    <property type="project" value="InterPro"/>
</dbReference>
<dbReference type="PANTHER" id="PTHR44119">
    <property type="entry name" value="MAGNESIUM-CHELATASE SUBUNIT CHLH, CHLOROPLASTIC"/>
    <property type="match status" value="1"/>
</dbReference>
<dbReference type="Proteomes" id="UP000011124">
    <property type="component" value="Chromosome"/>
</dbReference>
<evidence type="ECO:0000313" key="3">
    <source>
        <dbReference type="EMBL" id="AEC00166.1"/>
    </source>
</evidence>
<dbReference type="RefSeq" id="WP_006192282.1">
    <property type="nucleotide sequence ID" value="NC_015437.1"/>
</dbReference>
<accession>C9LTL6</accession>
<dbReference type="EC" id="6.6.1.2" evidence="3"/>
<evidence type="ECO:0000313" key="5">
    <source>
        <dbReference type="Proteomes" id="UP000003505"/>
    </source>
</evidence>
<reference evidence="4 5" key="1">
    <citation type="submission" date="2009-09" db="EMBL/GenBank/DDBJ databases">
        <authorList>
            <person name="Weinstock G."/>
            <person name="Sodergren E."/>
            <person name="Clifton S."/>
            <person name="Fulton L."/>
            <person name="Fulton B."/>
            <person name="Courtney L."/>
            <person name="Fronick C."/>
            <person name="Harrison M."/>
            <person name="Strong C."/>
            <person name="Farmer C."/>
            <person name="Delahaunty K."/>
            <person name="Markovic C."/>
            <person name="Hall O."/>
            <person name="Minx P."/>
            <person name="Tomlinson C."/>
            <person name="Mitreva M."/>
            <person name="Nelson J."/>
            <person name="Hou S."/>
            <person name="Wollam A."/>
            <person name="Pepin K.H."/>
            <person name="Johnson M."/>
            <person name="Bhonagiri V."/>
            <person name="Nash W.E."/>
            <person name="Warren W."/>
            <person name="Chinwalla A."/>
            <person name="Mardis E.R."/>
            <person name="Wilson R.K."/>
        </authorList>
    </citation>
    <scope>NUCLEOTIDE SEQUENCE [LARGE SCALE GENOMIC DNA]</scope>
    <source>
        <strain evidence="4">ATCC 35185</strain>
        <strain evidence="5">ATCC 35185 / DSM 20758 / VPI D19B-28</strain>
    </source>
</reference>
<gene>
    <name evidence="3" type="ordered locus">Selsp_1206</name>
    <name evidence="4" type="ORF">SELSPUOL_01027</name>
</gene>
<keyword evidence="3" id="KW-0436">Ligase</keyword>
<dbReference type="GO" id="GO:0016851">
    <property type="term" value="F:magnesium chelatase activity"/>
    <property type="evidence" value="ECO:0007669"/>
    <property type="project" value="InterPro"/>
</dbReference>
<evidence type="ECO:0000313" key="6">
    <source>
        <dbReference type="Proteomes" id="UP000011124"/>
    </source>
</evidence>
<protein>
    <submittedName>
        <fullName evidence="3 4">Cobaltochelatase</fullName>
        <ecNumber evidence="3">6.6.1.2</ecNumber>
    </submittedName>
</protein>
<dbReference type="NCBIfam" id="TIGR02257">
    <property type="entry name" value="cobalto_cobN"/>
    <property type="match status" value="1"/>
</dbReference>
<evidence type="ECO:0000256" key="1">
    <source>
        <dbReference type="ARBA" id="ARBA00010851"/>
    </source>
</evidence>
<dbReference type="eggNOG" id="COG1429">
    <property type="taxonomic scope" value="Bacteria"/>
</dbReference>
<dbReference type="PANTHER" id="PTHR44119:SF4">
    <property type="entry name" value="AEROBIC COBALTOCHELATASE SUBUNIT COBN"/>
    <property type="match status" value="1"/>
</dbReference>
<dbReference type="AlphaFoldDB" id="C9LTL6"/>
<keyword evidence="6" id="KW-1185">Reference proteome</keyword>